<organism evidence="2 3">
    <name type="scientific">Exiguobacterium aurantiacum</name>
    <dbReference type="NCBI Taxonomy" id="33987"/>
    <lineage>
        <taxon>Bacteria</taxon>
        <taxon>Bacillati</taxon>
        <taxon>Bacillota</taxon>
        <taxon>Bacilli</taxon>
        <taxon>Bacillales</taxon>
        <taxon>Bacillales Family XII. Incertae Sedis</taxon>
        <taxon>Exiguobacterium</taxon>
    </lineage>
</organism>
<keyword evidence="1" id="KW-0472">Membrane</keyword>
<protein>
    <submittedName>
        <fullName evidence="2">Uncharacterized protein</fullName>
    </submittedName>
</protein>
<proteinExistence type="predicted"/>
<evidence type="ECO:0000313" key="3">
    <source>
        <dbReference type="Proteomes" id="UP001060325"/>
    </source>
</evidence>
<dbReference type="RefSeq" id="WP_255177819.1">
    <property type="nucleotide sequence ID" value="NZ_CP101462.1"/>
</dbReference>
<evidence type="ECO:0000256" key="1">
    <source>
        <dbReference type="SAM" id="Phobius"/>
    </source>
</evidence>
<name>A0ABY5FPS9_9BACL</name>
<keyword evidence="1" id="KW-0812">Transmembrane</keyword>
<keyword evidence="1" id="KW-1133">Transmembrane helix</keyword>
<feature type="transmembrane region" description="Helical" evidence="1">
    <location>
        <begin position="31"/>
        <end position="50"/>
    </location>
</feature>
<reference evidence="2" key="1">
    <citation type="submission" date="2022-07" db="EMBL/GenBank/DDBJ databases">
        <title>Complete genome of CX2.</title>
        <authorList>
            <person name="Cao G."/>
        </authorList>
    </citation>
    <scope>NUCLEOTIDE SEQUENCE</scope>
    <source>
        <strain evidence="2">CX2</strain>
    </source>
</reference>
<dbReference type="Proteomes" id="UP001060325">
    <property type="component" value="Chromosome"/>
</dbReference>
<gene>
    <name evidence="2" type="ORF">NMQ00_02725</name>
</gene>
<keyword evidence="3" id="KW-1185">Reference proteome</keyword>
<evidence type="ECO:0000313" key="2">
    <source>
        <dbReference type="EMBL" id="UTT43433.1"/>
    </source>
</evidence>
<dbReference type="EMBL" id="CP101462">
    <property type="protein sequence ID" value="UTT43433.1"/>
    <property type="molecule type" value="Genomic_DNA"/>
</dbReference>
<sequence>MKNIVFLTGVVLSLLILFGLRYEFHVIGDVGFRIAAILMFVSVLIVRSIAKISFFSHS</sequence>
<accession>A0ABY5FPS9</accession>